<evidence type="ECO:0000259" key="5">
    <source>
        <dbReference type="PROSITE" id="PS50931"/>
    </source>
</evidence>
<name>A0A9Y2P1K8_9RHOB</name>
<organism evidence="6 7">
    <name type="scientific">Parasedimentitalea psychrophila</name>
    <dbReference type="NCBI Taxonomy" id="2997337"/>
    <lineage>
        <taxon>Bacteria</taxon>
        <taxon>Pseudomonadati</taxon>
        <taxon>Pseudomonadota</taxon>
        <taxon>Alphaproteobacteria</taxon>
        <taxon>Rhodobacterales</taxon>
        <taxon>Paracoccaceae</taxon>
        <taxon>Parasedimentitalea</taxon>
    </lineage>
</organism>
<keyword evidence="7" id="KW-1185">Reference proteome</keyword>
<dbReference type="InterPro" id="IPR036390">
    <property type="entry name" value="WH_DNA-bd_sf"/>
</dbReference>
<reference evidence="6 7" key="1">
    <citation type="submission" date="2023-06" db="EMBL/GenBank/DDBJ databases">
        <title>Parasedimentitalea psychrophila sp. nov., a psychrophilic bacterium isolated from deep-sea sediment.</title>
        <authorList>
            <person name="Li A."/>
        </authorList>
    </citation>
    <scope>NUCLEOTIDE SEQUENCE [LARGE SCALE GENOMIC DNA]</scope>
    <source>
        <strain evidence="6 7">QS115</strain>
    </source>
</reference>
<dbReference type="Pfam" id="PF03466">
    <property type="entry name" value="LysR_substrate"/>
    <property type="match status" value="1"/>
</dbReference>
<sequence length="302" mass="32482">MDNELALRLFVSVVEENSVSKGGARLNVPQSSASRLLTRLEENLGTRLLHRTTRSLQLTEAGSIYFERARQIVTALDEASAAVRDLSGTPSGLLRVTAPAGFARQYIAPHLVEFSALHPEINLGLSLQDTVEDLVGLGYDVAIRFGALPDSGLVARNLAGSALVACASPGYLDQYGAPQQVSDLATRNCLCFRSNPGSNNWSFTLGGQSQSIKVGGSMYSNNGDTLIAAALSGYGIVMQPCWSVQTALDNGQLVRILADHQHGPASIPIHAVFAHKQHLPPKIRVFVEFMSQKIRANAWAIY</sequence>
<dbReference type="PANTHER" id="PTHR30537:SF5">
    <property type="entry name" value="HTH-TYPE TRANSCRIPTIONAL ACTIVATOR TTDR-RELATED"/>
    <property type="match status" value="1"/>
</dbReference>
<dbReference type="AlphaFoldDB" id="A0A9Y2P1K8"/>
<proteinExistence type="inferred from homology"/>
<dbReference type="GO" id="GO:0003677">
    <property type="term" value="F:DNA binding"/>
    <property type="evidence" value="ECO:0007669"/>
    <property type="project" value="UniProtKB-KW"/>
</dbReference>
<evidence type="ECO:0000256" key="3">
    <source>
        <dbReference type="ARBA" id="ARBA00023125"/>
    </source>
</evidence>
<dbReference type="EMBL" id="CP127247">
    <property type="protein sequence ID" value="WIY25696.1"/>
    <property type="molecule type" value="Genomic_DNA"/>
</dbReference>
<dbReference type="FunFam" id="1.10.10.10:FF:000001">
    <property type="entry name" value="LysR family transcriptional regulator"/>
    <property type="match status" value="1"/>
</dbReference>
<keyword evidence="4" id="KW-0804">Transcription</keyword>
<dbReference type="SUPFAM" id="SSF53850">
    <property type="entry name" value="Periplasmic binding protein-like II"/>
    <property type="match status" value="1"/>
</dbReference>
<dbReference type="Pfam" id="PF00126">
    <property type="entry name" value="HTH_1"/>
    <property type="match status" value="1"/>
</dbReference>
<dbReference type="InterPro" id="IPR058163">
    <property type="entry name" value="LysR-type_TF_proteobact-type"/>
</dbReference>
<dbReference type="InterPro" id="IPR000847">
    <property type="entry name" value="LysR_HTH_N"/>
</dbReference>
<dbReference type="PROSITE" id="PS50931">
    <property type="entry name" value="HTH_LYSR"/>
    <property type="match status" value="1"/>
</dbReference>
<dbReference type="InterPro" id="IPR005119">
    <property type="entry name" value="LysR_subst-bd"/>
</dbReference>
<dbReference type="Gene3D" id="1.10.10.10">
    <property type="entry name" value="Winged helix-like DNA-binding domain superfamily/Winged helix DNA-binding domain"/>
    <property type="match status" value="1"/>
</dbReference>
<evidence type="ECO:0000313" key="7">
    <source>
        <dbReference type="Proteomes" id="UP001238334"/>
    </source>
</evidence>
<dbReference type="RefSeq" id="WP_270918886.1">
    <property type="nucleotide sequence ID" value="NZ_CP127247.1"/>
</dbReference>
<keyword evidence="2" id="KW-0805">Transcription regulation</keyword>
<dbReference type="CDD" id="cd08422">
    <property type="entry name" value="PBP2_CrgA_like"/>
    <property type="match status" value="1"/>
</dbReference>
<evidence type="ECO:0000256" key="1">
    <source>
        <dbReference type="ARBA" id="ARBA00009437"/>
    </source>
</evidence>
<feature type="domain" description="HTH lysR-type" evidence="5">
    <location>
        <begin position="1"/>
        <end position="59"/>
    </location>
</feature>
<evidence type="ECO:0000256" key="4">
    <source>
        <dbReference type="ARBA" id="ARBA00023163"/>
    </source>
</evidence>
<dbReference type="KEGG" id="ppso:QPJ95_01720"/>
<dbReference type="FunFam" id="3.40.190.290:FF:000001">
    <property type="entry name" value="Transcriptional regulator, LysR family"/>
    <property type="match status" value="1"/>
</dbReference>
<accession>A0A9Y2P1K8</accession>
<evidence type="ECO:0000313" key="6">
    <source>
        <dbReference type="EMBL" id="WIY25696.1"/>
    </source>
</evidence>
<protein>
    <submittedName>
        <fullName evidence="6">LysR family transcriptional regulator</fullName>
    </submittedName>
</protein>
<dbReference type="Proteomes" id="UP001238334">
    <property type="component" value="Chromosome"/>
</dbReference>
<keyword evidence="3" id="KW-0238">DNA-binding</keyword>
<gene>
    <name evidence="6" type="ORF">QPJ95_01720</name>
</gene>
<comment type="similarity">
    <text evidence="1">Belongs to the LysR transcriptional regulatory family.</text>
</comment>
<dbReference type="InterPro" id="IPR036388">
    <property type="entry name" value="WH-like_DNA-bd_sf"/>
</dbReference>
<dbReference type="SUPFAM" id="SSF46785">
    <property type="entry name" value="Winged helix' DNA-binding domain"/>
    <property type="match status" value="1"/>
</dbReference>
<evidence type="ECO:0000256" key="2">
    <source>
        <dbReference type="ARBA" id="ARBA00023015"/>
    </source>
</evidence>
<dbReference type="Gene3D" id="3.40.190.290">
    <property type="match status" value="1"/>
</dbReference>
<dbReference type="PANTHER" id="PTHR30537">
    <property type="entry name" value="HTH-TYPE TRANSCRIPTIONAL REGULATOR"/>
    <property type="match status" value="1"/>
</dbReference>
<dbReference type="GO" id="GO:0003700">
    <property type="term" value="F:DNA-binding transcription factor activity"/>
    <property type="evidence" value="ECO:0007669"/>
    <property type="project" value="InterPro"/>
</dbReference>